<dbReference type="GO" id="GO:0008236">
    <property type="term" value="F:serine-type peptidase activity"/>
    <property type="evidence" value="ECO:0007669"/>
    <property type="project" value="InterPro"/>
</dbReference>
<reference evidence="2 3" key="1">
    <citation type="submission" date="2019-03" db="EMBL/GenBank/DDBJ databases">
        <title>Genomics of glacier-inhabiting Cryobacterium strains.</title>
        <authorList>
            <person name="Liu Q."/>
            <person name="Xin Y.-H."/>
        </authorList>
    </citation>
    <scope>NUCLEOTIDE SEQUENCE [LARGE SCALE GENOMIC DNA]</scope>
    <source>
        <strain evidence="2 3">Hh4</strain>
    </source>
</reference>
<proteinExistence type="predicted"/>
<evidence type="ECO:0000313" key="3">
    <source>
        <dbReference type="Proteomes" id="UP000298313"/>
    </source>
</evidence>
<dbReference type="Proteomes" id="UP000298313">
    <property type="component" value="Unassembled WGS sequence"/>
</dbReference>
<dbReference type="Gene3D" id="3.40.50.1820">
    <property type="entry name" value="alpha/beta hydrolase"/>
    <property type="match status" value="1"/>
</dbReference>
<dbReference type="EMBL" id="SOHH01000056">
    <property type="protein sequence ID" value="TFD79279.1"/>
    <property type="molecule type" value="Genomic_DNA"/>
</dbReference>
<accession>A0A4V3IVS5</accession>
<dbReference type="OrthoDB" id="8111537at2"/>
<evidence type="ECO:0000313" key="2">
    <source>
        <dbReference type="EMBL" id="TFD79279.1"/>
    </source>
</evidence>
<dbReference type="GO" id="GO:0006508">
    <property type="term" value="P:proteolysis"/>
    <property type="evidence" value="ECO:0007669"/>
    <property type="project" value="InterPro"/>
</dbReference>
<organism evidence="2 3">
    <name type="scientific">Cryobacterium fucosi</name>
    <dbReference type="NCBI Taxonomy" id="1259157"/>
    <lineage>
        <taxon>Bacteria</taxon>
        <taxon>Bacillati</taxon>
        <taxon>Actinomycetota</taxon>
        <taxon>Actinomycetes</taxon>
        <taxon>Micrococcales</taxon>
        <taxon>Microbacteriaceae</taxon>
        <taxon>Cryobacterium</taxon>
    </lineage>
</organism>
<dbReference type="InterPro" id="IPR000073">
    <property type="entry name" value="AB_hydrolase_1"/>
</dbReference>
<dbReference type="PANTHER" id="PTHR12277:SF79">
    <property type="entry name" value="XAA-PRO DIPEPTIDYL-PEPTIDASE-RELATED"/>
    <property type="match status" value="1"/>
</dbReference>
<dbReference type="SUPFAM" id="SSF53474">
    <property type="entry name" value="alpha/beta-Hydrolases"/>
    <property type="match status" value="1"/>
</dbReference>
<dbReference type="InterPro" id="IPR029058">
    <property type="entry name" value="AB_hydrolase_fold"/>
</dbReference>
<dbReference type="PANTHER" id="PTHR12277">
    <property type="entry name" value="ALPHA/BETA HYDROLASE DOMAIN-CONTAINING PROTEIN"/>
    <property type="match status" value="1"/>
</dbReference>
<feature type="domain" description="AB hydrolase-1" evidence="1">
    <location>
        <begin position="101"/>
        <end position="312"/>
    </location>
</feature>
<protein>
    <submittedName>
        <fullName evidence="2">Alpha/beta hydrolase</fullName>
    </submittedName>
</protein>
<keyword evidence="2" id="KW-0378">Hydrolase</keyword>
<evidence type="ECO:0000259" key="1">
    <source>
        <dbReference type="Pfam" id="PF12697"/>
    </source>
</evidence>
<dbReference type="Pfam" id="PF12697">
    <property type="entry name" value="Abhydrolase_6"/>
    <property type="match status" value="1"/>
</dbReference>
<keyword evidence="3" id="KW-1185">Reference proteome</keyword>
<name>A0A4V3IVS5_9MICO</name>
<sequence length="330" mass="35243">MDRTAQTITDGIYNLWFENGGWAQLSAEVFDRGPARIARAMTSSSPGFSPSAGDRASWSGIYFANPTHAGLSARDVAIDTVGGGAPAWLVEGKGDRSTWAIHIHGLGSPRAGTLRGVQIAADLGYTSLVISYRNDGGGPTAGSGRSSLGVTEVEDAEAAVHYAMQNGAQRIVLFGWSMGATIALQLVDRARYHGIVAGVVLESPVLDWVAVIKANCVRSGLPAATGILAIPWLALRPLSHMVGLPTTIPLRDLDWVERAAELTVPTLIIHGTRDDSAPIRVSQVLHDLRPDLVDLEVFTAGHTLSWNSDPERWRSTVTEWLSAHVNSDGR</sequence>
<gene>
    <name evidence="2" type="ORF">E3T48_06575</name>
</gene>
<comment type="caution">
    <text evidence="2">The sequence shown here is derived from an EMBL/GenBank/DDBJ whole genome shotgun (WGS) entry which is preliminary data.</text>
</comment>
<dbReference type="AlphaFoldDB" id="A0A4V3IVS5"/>